<evidence type="ECO:0000313" key="3">
    <source>
        <dbReference type="Proteomes" id="UP000535491"/>
    </source>
</evidence>
<dbReference type="RefSeq" id="WP_181752371.1">
    <property type="nucleotide sequence ID" value="NZ_JACEIQ010000012.1"/>
</dbReference>
<organism evidence="2 3">
    <name type="scientific">Paenactinomyces guangxiensis</name>
    <dbReference type="NCBI Taxonomy" id="1490290"/>
    <lineage>
        <taxon>Bacteria</taxon>
        <taxon>Bacillati</taxon>
        <taxon>Bacillota</taxon>
        <taxon>Bacilli</taxon>
        <taxon>Bacillales</taxon>
        <taxon>Thermoactinomycetaceae</taxon>
        <taxon>Paenactinomyces</taxon>
    </lineage>
</organism>
<reference evidence="2 3" key="1">
    <citation type="submission" date="2020-07" db="EMBL/GenBank/DDBJ databases">
        <authorList>
            <person name="Feng H."/>
        </authorList>
    </citation>
    <scope>NUCLEOTIDE SEQUENCE [LARGE SCALE GENOMIC DNA]</scope>
    <source>
        <strain evidence="3">s-10</strain>
    </source>
</reference>
<dbReference type="EMBL" id="JACEIQ010000012">
    <property type="protein sequence ID" value="MBA4495129.1"/>
    <property type="molecule type" value="Genomic_DNA"/>
</dbReference>
<feature type="region of interest" description="Disordered" evidence="1">
    <location>
        <begin position="133"/>
        <end position="168"/>
    </location>
</feature>
<dbReference type="AlphaFoldDB" id="A0A7W1WS92"/>
<protein>
    <submittedName>
        <fullName evidence="2">Uncharacterized protein</fullName>
    </submittedName>
</protein>
<comment type="caution">
    <text evidence="2">The sequence shown here is derived from an EMBL/GenBank/DDBJ whole genome shotgun (WGS) entry which is preliminary data.</text>
</comment>
<proteinExistence type="predicted"/>
<sequence>MAYNNYGNKNKGQGEKKEPEYLETYATVNERLMKFREDYPEGIIDPEIIKWTDDGLIVIQVKIYKNPEDFKNGIFAAKAHAYEKDGTGYINKGSALENCETSAIGRALAHMGYDIKKSIASREEVANAVYRREQEQVKKEQPQRKQEQAQTQQLPQKQAQPAEKKEPIKPKTLGEIKVIWMRLGYKAEDLGRQLKNLYGVNDITRLSEEQAQEFLGKLKDLEETRKKQLFEEFKQTVSDETQPDKKTA</sequence>
<evidence type="ECO:0000313" key="2">
    <source>
        <dbReference type="EMBL" id="MBA4495129.1"/>
    </source>
</evidence>
<dbReference type="Proteomes" id="UP000535491">
    <property type="component" value="Unassembled WGS sequence"/>
</dbReference>
<gene>
    <name evidence="2" type="ORF">H1191_12505</name>
</gene>
<evidence type="ECO:0000256" key="1">
    <source>
        <dbReference type="SAM" id="MobiDB-lite"/>
    </source>
</evidence>
<keyword evidence="3" id="KW-1185">Reference proteome</keyword>
<name>A0A7W1WS92_9BACL</name>
<feature type="compositionally biased region" description="Low complexity" evidence="1">
    <location>
        <begin position="148"/>
        <end position="161"/>
    </location>
</feature>
<accession>A0A7W1WS92</accession>
<feature type="compositionally biased region" description="Basic and acidic residues" evidence="1">
    <location>
        <begin position="133"/>
        <end position="147"/>
    </location>
</feature>